<dbReference type="OrthoDB" id="414730at2759"/>
<keyword evidence="2" id="KW-1185">Reference proteome</keyword>
<organism evidence="1 2">
    <name type="scientific">Callosobruchus maculatus</name>
    <name type="common">Southern cowpea weevil</name>
    <name type="synonym">Pulse bruchid</name>
    <dbReference type="NCBI Taxonomy" id="64391"/>
    <lineage>
        <taxon>Eukaryota</taxon>
        <taxon>Metazoa</taxon>
        <taxon>Ecdysozoa</taxon>
        <taxon>Arthropoda</taxon>
        <taxon>Hexapoda</taxon>
        <taxon>Insecta</taxon>
        <taxon>Pterygota</taxon>
        <taxon>Neoptera</taxon>
        <taxon>Endopterygota</taxon>
        <taxon>Coleoptera</taxon>
        <taxon>Polyphaga</taxon>
        <taxon>Cucujiformia</taxon>
        <taxon>Chrysomeloidea</taxon>
        <taxon>Chrysomelidae</taxon>
        <taxon>Bruchinae</taxon>
        <taxon>Bruchini</taxon>
        <taxon>Callosobruchus</taxon>
    </lineage>
</organism>
<dbReference type="AlphaFoldDB" id="A0A653D6H6"/>
<reference evidence="1 2" key="1">
    <citation type="submission" date="2019-01" db="EMBL/GenBank/DDBJ databases">
        <authorList>
            <person name="Sayadi A."/>
        </authorList>
    </citation>
    <scope>NUCLEOTIDE SEQUENCE [LARGE SCALE GENOMIC DNA]</scope>
</reference>
<gene>
    <name evidence="1" type="ORF">CALMAC_LOCUS14718</name>
</gene>
<accession>A0A653D6H6</accession>
<protein>
    <submittedName>
        <fullName evidence="1">Uncharacterized protein</fullName>
    </submittedName>
</protein>
<evidence type="ECO:0000313" key="1">
    <source>
        <dbReference type="EMBL" id="VEN55573.1"/>
    </source>
</evidence>
<dbReference type="EMBL" id="CAACVG010010332">
    <property type="protein sequence ID" value="VEN55573.1"/>
    <property type="molecule type" value="Genomic_DNA"/>
</dbReference>
<name>A0A653D6H6_CALMS</name>
<dbReference type="Proteomes" id="UP000410492">
    <property type="component" value="Unassembled WGS sequence"/>
</dbReference>
<evidence type="ECO:0000313" key="2">
    <source>
        <dbReference type="Proteomes" id="UP000410492"/>
    </source>
</evidence>
<proteinExistence type="predicted"/>
<sequence length="112" mass="13383">MPYLFKEYKILTLTGILIHNLSILIHSKKNEYVRSFDVHTFNTRQQDNFRIPKCRLSISQSVSETLGLKIYNKLPPNIKSRATLGAFRRDLKMFLYDRCFYTMDEFFNDTYV</sequence>